<dbReference type="Proteomes" id="UP001159363">
    <property type="component" value="Chromosome 4"/>
</dbReference>
<sequence length="93" mass="10382">MAVPLMWANPLSDWLHEDLGGALNLIGCCVLRNVLFLSGPPAGNRQVRVNLPHTFCYVCVQYVIKSQSCRLTRTTKQACYMYFGCDVGGQDKQ</sequence>
<reference evidence="1 2" key="1">
    <citation type="submission" date="2023-02" db="EMBL/GenBank/DDBJ databases">
        <title>LHISI_Scaffold_Assembly.</title>
        <authorList>
            <person name="Stuart O.P."/>
            <person name="Cleave R."/>
            <person name="Magrath M.J.L."/>
            <person name="Mikheyev A.S."/>
        </authorList>
    </citation>
    <scope>NUCLEOTIDE SEQUENCE [LARGE SCALE GENOMIC DNA]</scope>
    <source>
        <strain evidence="1">Daus_M_001</strain>
        <tissue evidence="1">Leg muscle</tissue>
    </source>
</reference>
<keyword evidence="2" id="KW-1185">Reference proteome</keyword>
<protein>
    <recommendedName>
        <fullName evidence="3">Secreted protein</fullName>
    </recommendedName>
</protein>
<comment type="caution">
    <text evidence="1">The sequence shown here is derived from an EMBL/GenBank/DDBJ whole genome shotgun (WGS) entry which is preliminary data.</text>
</comment>
<evidence type="ECO:0000313" key="1">
    <source>
        <dbReference type="EMBL" id="KAJ8884396.1"/>
    </source>
</evidence>
<proteinExistence type="predicted"/>
<dbReference type="EMBL" id="JARBHB010000005">
    <property type="protein sequence ID" value="KAJ8884396.1"/>
    <property type="molecule type" value="Genomic_DNA"/>
</dbReference>
<gene>
    <name evidence="1" type="ORF">PR048_016253</name>
</gene>
<accession>A0ABQ9HJ80</accession>
<name>A0ABQ9HJ80_9NEOP</name>
<organism evidence="1 2">
    <name type="scientific">Dryococelus australis</name>
    <dbReference type="NCBI Taxonomy" id="614101"/>
    <lineage>
        <taxon>Eukaryota</taxon>
        <taxon>Metazoa</taxon>
        <taxon>Ecdysozoa</taxon>
        <taxon>Arthropoda</taxon>
        <taxon>Hexapoda</taxon>
        <taxon>Insecta</taxon>
        <taxon>Pterygota</taxon>
        <taxon>Neoptera</taxon>
        <taxon>Polyneoptera</taxon>
        <taxon>Phasmatodea</taxon>
        <taxon>Verophasmatodea</taxon>
        <taxon>Anareolatae</taxon>
        <taxon>Phasmatidae</taxon>
        <taxon>Eurycanthinae</taxon>
        <taxon>Dryococelus</taxon>
    </lineage>
</organism>
<evidence type="ECO:0008006" key="3">
    <source>
        <dbReference type="Google" id="ProtNLM"/>
    </source>
</evidence>
<evidence type="ECO:0000313" key="2">
    <source>
        <dbReference type="Proteomes" id="UP001159363"/>
    </source>
</evidence>